<dbReference type="PANTHER" id="PTHR10334">
    <property type="entry name" value="CYSTEINE-RICH SECRETORY PROTEIN-RELATED"/>
    <property type="match status" value="1"/>
</dbReference>
<name>A0A0H5RH28_9EUKA</name>
<evidence type="ECO:0000313" key="4">
    <source>
        <dbReference type="EMBL" id="CRZ12847.1"/>
    </source>
</evidence>
<dbReference type="AlphaFoldDB" id="A0A0H5RH28"/>
<dbReference type="InterPro" id="IPR035940">
    <property type="entry name" value="CAP_sf"/>
</dbReference>
<protein>
    <recommendedName>
        <fullName evidence="3">SCP domain-containing protein</fullName>
    </recommendedName>
</protein>
<sequence>LIYQPYLLLFMHSSLVLSISLLHLIHAAVEQADLNSILQSHNKERSLSSAAEMKWDDKLSTSASKWADTCPDGHSPDDIRNGASENLGWGWPTMNASDVVQQWIAEKADVVGDGCAPGKQCGHYKI</sequence>
<dbReference type="SUPFAM" id="SSF55797">
    <property type="entry name" value="PR-1-like"/>
    <property type="match status" value="1"/>
</dbReference>
<keyword evidence="2" id="KW-0732">Signal</keyword>
<evidence type="ECO:0000259" key="3">
    <source>
        <dbReference type="SMART" id="SM00198"/>
    </source>
</evidence>
<dbReference type="SMART" id="SM00198">
    <property type="entry name" value="SCP"/>
    <property type="match status" value="1"/>
</dbReference>
<feature type="chain" id="PRO_5005223216" description="SCP domain-containing protein" evidence="2">
    <location>
        <begin position="28"/>
        <end position="126"/>
    </location>
</feature>
<feature type="non-terminal residue" evidence="4">
    <location>
        <position position="126"/>
    </location>
</feature>
<dbReference type="Pfam" id="PF00188">
    <property type="entry name" value="CAP"/>
    <property type="match status" value="1"/>
</dbReference>
<dbReference type="InterPro" id="IPR001283">
    <property type="entry name" value="CRISP-related"/>
</dbReference>
<evidence type="ECO:0000256" key="2">
    <source>
        <dbReference type="SAM" id="SignalP"/>
    </source>
</evidence>
<feature type="signal peptide" evidence="2">
    <location>
        <begin position="1"/>
        <end position="27"/>
    </location>
</feature>
<feature type="region of interest" description="Disordered" evidence="1">
    <location>
        <begin position="63"/>
        <end position="83"/>
    </location>
</feature>
<dbReference type="EMBL" id="HACM01012405">
    <property type="protein sequence ID" value="CRZ12847.1"/>
    <property type="molecule type" value="Transcribed_RNA"/>
</dbReference>
<dbReference type="InterPro" id="IPR014044">
    <property type="entry name" value="CAP_dom"/>
</dbReference>
<accession>A0A0H5RH28</accession>
<feature type="non-terminal residue" evidence="4">
    <location>
        <position position="1"/>
    </location>
</feature>
<organism evidence="4">
    <name type="scientific">Spongospora subterranea</name>
    <dbReference type="NCBI Taxonomy" id="70186"/>
    <lineage>
        <taxon>Eukaryota</taxon>
        <taxon>Sar</taxon>
        <taxon>Rhizaria</taxon>
        <taxon>Endomyxa</taxon>
        <taxon>Phytomyxea</taxon>
        <taxon>Plasmodiophorida</taxon>
        <taxon>Plasmodiophoridae</taxon>
        <taxon>Spongospora</taxon>
    </lineage>
</organism>
<evidence type="ECO:0000256" key="1">
    <source>
        <dbReference type="SAM" id="MobiDB-lite"/>
    </source>
</evidence>
<reference evidence="4" key="1">
    <citation type="submission" date="2015-04" db="EMBL/GenBank/DDBJ databases">
        <title>The genome sequence of the plant pathogenic Rhizarian Plasmodiophora brassicae reveals insights in its biotrophic life cycle and the origin of chitin synthesis.</title>
        <authorList>
            <person name="Schwelm A."/>
            <person name="Fogelqvist J."/>
            <person name="Knaust A."/>
            <person name="Julke S."/>
            <person name="Lilja T."/>
            <person name="Dhandapani V."/>
            <person name="Bonilla-Rosso G."/>
            <person name="Karlsson M."/>
            <person name="Shevchenko A."/>
            <person name="Choi S.R."/>
            <person name="Kim H.G."/>
            <person name="Park J.Y."/>
            <person name="Lim Y.P."/>
            <person name="Ludwig-Muller J."/>
            <person name="Dixelius C."/>
        </authorList>
    </citation>
    <scope>NUCLEOTIDE SEQUENCE</scope>
    <source>
        <tissue evidence="4">Potato root galls</tissue>
    </source>
</reference>
<dbReference type="Gene3D" id="3.40.33.10">
    <property type="entry name" value="CAP"/>
    <property type="match status" value="1"/>
</dbReference>
<proteinExistence type="predicted"/>
<feature type="domain" description="SCP" evidence="3">
    <location>
        <begin position="32"/>
        <end position="126"/>
    </location>
</feature>